<dbReference type="RefSeq" id="WP_212555351.1">
    <property type="nucleotide sequence ID" value="NZ_JAGXOE010000141.1"/>
</dbReference>
<accession>A0ABS5NKD4</accession>
<keyword evidence="2" id="KW-1185">Reference proteome</keyword>
<evidence type="ECO:0000313" key="2">
    <source>
        <dbReference type="Proteomes" id="UP000676853"/>
    </source>
</evidence>
<dbReference type="EMBL" id="JAGXOE010000141">
    <property type="protein sequence ID" value="MBS4104292.1"/>
    <property type="molecule type" value="Genomic_DNA"/>
</dbReference>
<name>A0ABS5NKD4_TSUPA</name>
<evidence type="ECO:0008006" key="3">
    <source>
        <dbReference type="Google" id="ProtNLM"/>
    </source>
</evidence>
<comment type="caution">
    <text evidence="1">The sequence shown here is derived from an EMBL/GenBank/DDBJ whole genome shotgun (WGS) entry which is preliminary data.</text>
</comment>
<sequence>MKWPRKKTPEGARARNDGDHADFIIPWSAIDDEYVKQLDRGVGAELALVDSSDAIPNGLPDGWEGFNNPSAEKRVAAAHELWAPLLRNMPLTRQFLFNRLLDVRLIRVGNDEPGLAYAILSNETNMITILVGYDPRFELESPKYFLSIPHPLRKFIDGVHSSVETATLPHTAFPLFKSDMETLDALEWSVVDSDAFVESGFKTPLDRLMMIHSSGGGAYLCVSPDLPGKAIFWRSDAPPVVEDFWTLYDLAVLAICA</sequence>
<proteinExistence type="predicted"/>
<reference evidence="1 2" key="1">
    <citation type="submission" date="2021-04" db="EMBL/GenBank/DDBJ databases">
        <title>Whole genome sequence analysis of a thiophenic sulfur metabolizing bacteria.</title>
        <authorList>
            <person name="Akhtar N."/>
            <person name="Akram J."/>
            <person name="Aslam A."/>
        </authorList>
    </citation>
    <scope>NUCLEOTIDE SEQUENCE [LARGE SCALE GENOMIC DNA]</scope>
    <source>
        <strain evidence="1 2">3OW</strain>
    </source>
</reference>
<dbReference type="Proteomes" id="UP000676853">
    <property type="component" value="Unassembled WGS sequence"/>
</dbReference>
<protein>
    <recommendedName>
        <fullName evidence="3">SMI1/KNR4 family protein</fullName>
    </recommendedName>
</protein>
<evidence type="ECO:0000313" key="1">
    <source>
        <dbReference type="EMBL" id="MBS4104292.1"/>
    </source>
</evidence>
<organism evidence="1 2">
    <name type="scientific">Tsukamurella paurometabola</name>
    <name type="common">Corynebacterium paurometabolum</name>
    <dbReference type="NCBI Taxonomy" id="2061"/>
    <lineage>
        <taxon>Bacteria</taxon>
        <taxon>Bacillati</taxon>
        <taxon>Actinomycetota</taxon>
        <taxon>Actinomycetes</taxon>
        <taxon>Mycobacteriales</taxon>
        <taxon>Tsukamurellaceae</taxon>
        <taxon>Tsukamurella</taxon>
    </lineage>
</organism>
<gene>
    <name evidence="1" type="ORF">KFZ73_24055</name>
</gene>